<gene>
    <name evidence="2" type="ORF">AUJ29_02765</name>
</gene>
<accession>A0A1J4U1D2</accession>
<dbReference type="InterPro" id="IPR018310">
    <property type="entry name" value="Put_endonuclease_Z1-dom"/>
</dbReference>
<name>A0A1J4U1D2_9BACT</name>
<organism evidence="2 3">
    <name type="scientific">Candidatus Kuenenbacteria bacterium CG1_02_38_13</name>
    <dbReference type="NCBI Taxonomy" id="1805235"/>
    <lineage>
        <taxon>Bacteria</taxon>
        <taxon>Candidatus Kueneniibacteriota</taxon>
    </lineage>
</organism>
<evidence type="ECO:0000259" key="1">
    <source>
        <dbReference type="Pfam" id="PF10593"/>
    </source>
</evidence>
<dbReference type="InterPro" id="IPR027417">
    <property type="entry name" value="P-loop_NTPase"/>
</dbReference>
<dbReference type="EMBL" id="MNVB01000061">
    <property type="protein sequence ID" value="OIO16438.1"/>
    <property type="molecule type" value="Genomic_DNA"/>
</dbReference>
<dbReference type="Pfam" id="PF10593">
    <property type="entry name" value="Z1"/>
    <property type="match status" value="1"/>
</dbReference>
<evidence type="ECO:0000313" key="2">
    <source>
        <dbReference type="EMBL" id="OIO16438.1"/>
    </source>
</evidence>
<proteinExistence type="predicted"/>
<comment type="caution">
    <text evidence="2">The sequence shown here is derived from an EMBL/GenBank/DDBJ whole genome shotgun (WGS) entry which is preliminary data.</text>
</comment>
<evidence type="ECO:0000313" key="3">
    <source>
        <dbReference type="Proteomes" id="UP000182465"/>
    </source>
</evidence>
<sequence length="741" mass="85214">MAENIFLKKLLEKREGQSDPDSEELRNCVKSVVVKLKTSETSEKKPGILLGKIQSGKTRAFIGIIALAFDEGFDFAVVLTKGTRPLSEQTVRRLNNDFSEFVSNKLMQIHDIMTFPKHLTKYELNQKLIIVAKKEINNLKRIIAVLVETCPNLKNKKLLIIDDEADFASLSFYKNKESGEVEQGVIASKIDELRTKVAQSDFLQVTATPYSLYLQPNNYDGDSMLYLPKRPAFTEILPEYENYVGGDYYFLESEEENSPASCLHEKLPDEEVELLKAKKKLGRADRRSIRIEEVFTSPSLAMLRKAIMNFVVGGCIRRFQQEKMGQKKEDYAFLLHTEIARVSHTWQEEIINQLGQAFIKISQNNQDLLNKLISESYEDLKKSLELTKSFYVKCSDLIVPTFEQTQDIVKAALDQEMLLVQKVNSDEDVRALLDESGQLRLRTPLNIFIGGQILDRGITIKNLIGFYYGRNPKRFQQDTVLQHSRMYGARPKEDLAVTRFYTTAGIYEIMKRINEFDNALREAFLKGTHDKGVYFIRKDERDRIIPCSPNKIMLSNITTLKPFKRLLPVGFQTDYKTKIKKTIEELDTRIQNLDPSSEKEAVRITIEDALDILDKISTTFIWNEKGYSWDLKSHKACLEYISRNSQNESEKGYVWAIVRRGSNITRKKADGRFSDDLGGGTGRTARVVAREVAQDIPALMLIRQNGLKERQGWMDSPFWWPVIYVPKNTRITIYSSEVREI</sequence>
<protein>
    <recommendedName>
        <fullName evidence="1">Putative endonuclease Z1 domain-containing protein</fullName>
    </recommendedName>
</protein>
<feature type="domain" description="Putative endonuclease Z1" evidence="1">
    <location>
        <begin position="303"/>
        <end position="525"/>
    </location>
</feature>
<dbReference type="Proteomes" id="UP000182465">
    <property type="component" value="Unassembled WGS sequence"/>
</dbReference>
<dbReference type="SUPFAM" id="SSF52540">
    <property type="entry name" value="P-loop containing nucleoside triphosphate hydrolases"/>
    <property type="match status" value="1"/>
</dbReference>
<dbReference type="AlphaFoldDB" id="A0A1J4U1D2"/>
<reference evidence="2 3" key="1">
    <citation type="journal article" date="2016" name="Environ. Microbiol.">
        <title>Genomic resolution of a cold subsurface aquifer community provides metabolic insights for novel microbes adapted to high CO concentrations.</title>
        <authorList>
            <person name="Probst A.J."/>
            <person name="Castelle C.J."/>
            <person name="Singh A."/>
            <person name="Brown C.T."/>
            <person name="Anantharaman K."/>
            <person name="Sharon I."/>
            <person name="Hug L.A."/>
            <person name="Burstein D."/>
            <person name="Emerson J.B."/>
            <person name="Thomas B.C."/>
            <person name="Banfield J.F."/>
        </authorList>
    </citation>
    <scope>NUCLEOTIDE SEQUENCE [LARGE SCALE GENOMIC DNA]</scope>
    <source>
        <strain evidence="2">CG1_02_38_13</strain>
    </source>
</reference>